<gene>
    <name evidence="1" type="ORF">LOAG_12046</name>
</gene>
<dbReference type="AlphaFoldDB" id="A0A1S0TMG6"/>
<dbReference type="RefSeq" id="XP_003147608.1">
    <property type="nucleotide sequence ID" value="XM_003147560.1"/>
</dbReference>
<sequence>IRHSVSGTGLTFCSYGSSARGLKNLDGLRIKRVPSSAWVWSCPFPRIIPRRLKNPSYQWIYFVSSFSCDLLTWQILPEVYVIANIARDLIKHACFSSAIRGFP</sequence>
<feature type="non-terminal residue" evidence="1">
    <location>
        <position position="1"/>
    </location>
</feature>
<protein>
    <submittedName>
        <fullName evidence="1">Uncharacterized protein</fullName>
    </submittedName>
</protein>
<reference evidence="1" key="1">
    <citation type="submission" date="2012-04" db="EMBL/GenBank/DDBJ databases">
        <title>The Genome Sequence of Loa loa.</title>
        <authorList>
            <consortium name="The Broad Institute Genome Sequencing Platform"/>
            <consortium name="Broad Institute Genome Sequencing Center for Infectious Disease"/>
            <person name="Nutman T.B."/>
            <person name="Fink D.L."/>
            <person name="Russ C."/>
            <person name="Young S."/>
            <person name="Zeng Q."/>
            <person name="Gargeya S."/>
            <person name="Alvarado L."/>
            <person name="Berlin A."/>
            <person name="Chapman S.B."/>
            <person name="Chen Z."/>
            <person name="Freedman E."/>
            <person name="Gellesch M."/>
            <person name="Goldberg J."/>
            <person name="Griggs A."/>
            <person name="Gujja S."/>
            <person name="Heilman E.R."/>
            <person name="Heiman D."/>
            <person name="Howarth C."/>
            <person name="Mehta T."/>
            <person name="Neiman D."/>
            <person name="Pearson M."/>
            <person name="Roberts A."/>
            <person name="Saif S."/>
            <person name="Shea T."/>
            <person name="Shenoy N."/>
            <person name="Sisk P."/>
            <person name="Stolte C."/>
            <person name="Sykes S."/>
            <person name="White J."/>
            <person name="Yandava C."/>
            <person name="Haas B."/>
            <person name="Henn M.R."/>
            <person name="Nusbaum C."/>
            <person name="Birren B."/>
        </authorList>
    </citation>
    <scope>NUCLEOTIDE SEQUENCE [LARGE SCALE GENOMIC DNA]</scope>
</reference>
<dbReference type="GeneID" id="9949505"/>
<dbReference type="EMBL" id="JH712481">
    <property type="protein sequence ID" value="EFO16462.1"/>
    <property type="molecule type" value="Genomic_DNA"/>
</dbReference>
<evidence type="ECO:0000313" key="1">
    <source>
        <dbReference type="EMBL" id="EFO16462.1"/>
    </source>
</evidence>
<proteinExistence type="predicted"/>
<dbReference type="InParanoid" id="A0A1S0TMG6"/>
<name>A0A1S0TMG6_LOALO</name>
<organism evidence="1">
    <name type="scientific">Loa loa</name>
    <name type="common">Eye worm</name>
    <name type="synonym">Filaria loa</name>
    <dbReference type="NCBI Taxonomy" id="7209"/>
    <lineage>
        <taxon>Eukaryota</taxon>
        <taxon>Metazoa</taxon>
        <taxon>Ecdysozoa</taxon>
        <taxon>Nematoda</taxon>
        <taxon>Chromadorea</taxon>
        <taxon>Rhabditida</taxon>
        <taxon>Spirurina</taxon>
        <taxon>Spiruromorpha</taxon>
        <taxon>Filarioidea</taxon>
        <taxon>Onchocercidae</taxon>
        <taxon>Loa</taxon>
    </lineage>
</organism>
<accession>A0A1S0TMG6</accession>
<dbReference type="KEGG" id="loa:LOAG_12046"/>
<dbReference type="CTD" id="9949505"/>